<feature type="domain" description="Peptidase M24" evidence="1">
    <location>
        <begin position="138"/>
        <end position="330"/>
    </location>
</feature>
<dbReference type="eggNOG" id="COG0006">
    <property type="taxonomic scope" value="Bacteria"/>
</dbReference>
<dbReference type="CDD" id="cd01066">
    <property type="entry name" value="APP_MetAP"/>
    <property type="match status" value="1"/>
</dbReference>
<accession>A0A016QTB2</accession>
<dbReference type="EMBL" id="JHAC01000011">
    <property type="protein sequence ID" value="EYB69236.1"/>
    <property type="molecule type" value="Genomic_DNA"/>
</dbReference>
<gene>
    <name evidence="2" type="ORF">DEIPH_ctg011orf0232</name>
</gene>
<dbReference type="Pfam" id="PF00557">
    <property type="entry name" value="Peptidase_M24"/>
    <property type="match status" value="1"/>
</dbReference>
<dbReference type="InterPro" id="IPR000994">
    <property type="entry name" value="Pept_M24"/>
</dbReference>
<reference evidence="2 3" key="1">
    <citation type="submission" date="2014-03" db="EMBL/GenBank/DDBJ databases">
        <title>Draft genome sequence of Deinococcus phoenicis 1P10ME.</title>
        <authorList>
            <person name="Stepanov V.G."/>
            <person name="Vaishampayan P."/>
            <person name="Venkateswaran K."/>
            <person name="Fox G.E."/>
        </authorList>
    </citation>
    <scope>NUCLEOTIDE SEQUENCE [LARGE SCALE GENOMIC DNA]</scope>
    <source>
        <strain evidence="2 3">1P10ME</strain>
    </source>
</reference>
<dbReference type="InterPro" id="IPR050659">
    <property type="entry name" value="Peptidase_M24B"/>
</dbReference>
<keyword evidence="3" id="KW-1185">Reference proteome</keyword>
<evidence type="ECO:0000313" key="2">
    <source>
        <dbReference type="EMBL" id="EYB69236.1"/>
    </source>
</evidence>
<evidence type="ECO:0000313" key="3">
    <source>
        <dbReference type="Proteomes" id="UP000020492"/>
    </source>
</evidence>
<dbReference type="PANTHER" id="PTHR46112">
    <property type="entry name" value="AMINOPEPTIDASE"/>
    <property type="match status" value="1"/>
</dbReference>
<name>A0A016QTB2_9DEIO</name>
<dbReference type="AlphaFoldDB" id="A0A016QTB2"/>
<dbReference type="Gene3D" id="3.90.230.10">
    <property type="entry name" value="Creatinase/methionine aminopeptidase superfamily"/>
    <property type="match status" value="1"/>
</dbReference>
<protein>
    <recommendedName>
        <fullName evidence="1">Peptidase M24 domain-containing protein</fullName>
    </recommendedName>
</protein>
<proteinExistence type="predicted"/>
<dbReference type="PANTHER" id="PTHR46112:SF2">
    <property type="entry name" value="XAA-PRO AMINOPEPTIDASE P-RELATED"/>
    <property type="match status" value="1"/>
</dbReference>
<organism evidence="2 3">
    <name type="scientific">Deinococcus phoenicis</name>
    <dbReference type="NCBI Taxonomy" id="1476583"/>
    <lineage>
        <taxon>Bacteria</taxon>
        <taxon>Thermotogati</taxon>
        <taxon>Deinococcota</taxon>
        <taxon>Deinococci</taxon>
        <taxon>Deinococcales</taxon>
        <taxon>Deinococcaceae</taxon>
        <taxon>Deinococcus</taxon>
    </lineage>
</organism>
<dbReference type="STRING" id="1476583.DEIPH_ctg011orf0232"/>
<dbReference type="SUPFAM" id="SSF55920">
    <property type="entry name" value="Creatinase/aminopeptidase"/>
    <property type="match status" value="1"/>
</dbReference>
<comment type="caution">
    <text evidence="2">The sequence shown here is derived from an EMBL/GenBank/DDBJ whole genome shotgun (WGS) entry which is preliminary data.</text>
</comment>
<dbReference type="InterPro" id="IPR036005">
    <property type="entry name" value="Creatinase/aminopeptidase-like"/>
</dbReference>
<dbReference type="Proteomes" id="UP000020492">
    <property type="component" value="Unassembled WGS sequence"/>
</dbReference>
<dbReference type="PATRIC" id="fig|1476583.3.peg.837"/>
<sequence>METKLAWVREALAQSGAEVCRLRGTDGFAWATAGGSSTVLLTAETGVAEVVVRPGEAFVLTDRIEAARLEAEELGGGELAGVLPVRAVPWGDGRAWEAAARGEATRVLSDRPGPGEAALPATLQARKRTMLPAELGRFRRVGRLAAEAVTEVLLAATPEMTELALAGAASAALRRRGLEDALALVAGERRLPLYRHPTAQDEPLGRVAMLVVCARGYGLVASLTRFVSFGHLSPELRAAHAEVSAAEAAVLAASVPGARLSELYHVLADAYRDLGHPAAISQHHQGGVAGYLAREAIATPDSPMTLAEGSVLAWNPSVRGAKIEDTIAMTGDGLEVLTLDPDWPHAPVNGLERPLVLERLDR</sequence>
<evidence type="ECO:0000259" key="1">
    <source>
        <dbReference type="Pfam" id="PF00557"/>
    </source>
</evidence>